<evidence type="ECO:0000259" key="7">
    <source>
        <dbReference type="PROSITE" id="PS50198"/>
    </source>
</evidence>
<dbReference type="EC" id="5.2.1.8" evidence="2"/>
<keyword evidence="5 6" id="KW-0413">Isomerase</keyword>
<dbReference type="GO" id="GO:0003755">
    <property type="term" value="F:peptidyl-prolyl cis-trans isomerase activity"/>
    <property type="evidence" value="ECO:0007669"/>
    <property type="project" value="UniProtKB-KW"/>
</dbReference>
<evidence type="ECO:0000256" key="4">
    <source>
        <dbReference type="ARBA" id="ARBA00023110"/>
    </source>
</evidence>
<name>A0A1Z4M2P8_9CYAN</name>
<gene>
    <name evidence="8" type="ORF">NIES267_72830</name>
</gene>
<protein>
    <recommendedName>
        <fullName evidence="2">peptidylprolyl isomerase</fullName>
        <ecNumber evidence="2">5.2.1.8</ecNumber>
    </recommendedName>
</protein>
<comment type="catalytic activity">
    <reaction evidence="1">
        <text>[protein]-peptidylproline (omega=180) = [protein]-peptidylproline (omega=0)</text>
        <dbReference type="Rhea" id="RHEA:16237"/>
        <dbReference type="Rhea" id="RHEA-COMP:10747"/>
        <dbReference type="Rhea" id="RHEA-COMP:10748"/>
        <dbReference type="ChEBI" id="CHEBI:83833"/>
        <dbReference type="ChEBI" id="CHEBI:83834"/>
        <dbReference type="EC" id="5.2.1.8"/>
    </reaction>
</comment>
<dbReference type="PANTHER" id="PTHR47245">
    <property type="entry name" value="PEPTIDYLPROLYL ISOMERASE"/>
    <property type="match status" value="1"/>
</dbReference>
<sequence>MAPTLKFGNRTISATELPQILAGNQMLPILCRHLIVNQGISGIELTKDEIAIATNSFFTRNQIESEEARLGFVQYYGMSFGQLEELATRELRIEKFKQATWGSKVESYFLANKSQFDKVVYSLIRVSEMEVAQELFFRIQAGEASFKDSAREYSEGQEAQTGGLIGPVELSTPHPTIAKMLSTSAPGELLAPTKLGEWFVILRLEKIIKAQLDETMRQHLLNHMFETWIAQEMKHSPVSINEERENDSFVFPQSEITALPV</sequence>
<evidence type="ECO:0000313" key="8">
    <source>
        <dbReference type="EMBL" id="BAY87759.1"/>
    </source>
</evidence>
<dbReference type="Proteomes" id="UP000218418">
    <property type="component" value="Plasmid plasmid1"/>
</dbReference>
<accession>A0A1Z4M2P8</accession>
<dbReference type="SUPFAM" id="SSF54534">
    <property type="entry name" value="FKBP-like"/>
    <property type="match status" value="1"/>
</dbReference>
<evidence type="ECO:0000256" key="1">
    <source>
        <dbReference type="ARBA" id="ARBA00000971"/>
    </source>
</evidence>
<dbReference type="EMBL" id="AP018228">
    <property type="protein sequence ID" value="BAY87759.1"/>
    <property type="molecule type" value="Genomic_DNA"/>
</dbReference>
<geneLocation type="plasmid" evidence="9">
    <name>Plasmid1 dna</name>
</geneLocation>
<dbReference type="PANTHER" id="PTHR47245:SF1">
    <property type="entry name" value="FOLDASE PROTEIN PRSA"/>
    <property type="match status" value="1"/>
</dbReference>
<feature type="domain" description="PpiC" evidence="7">
    <location>
        <begin position="114"/>
        <end position="206"/>
    </location>
</feature>
<keyword evidence="4 6" id="KW-0697">Rotamase</keyword>
<evidence type="ECO:0000256" key="3">
    <source>
        <dbReference type="ARBA" id="ARBA00022729"/>
    </source>
</evidence>
<dbReference type="AlphaFoldDB" id="A0A1Z4M2P8"/>
<evidence type="ECO:0000256" key="2">
    <source>
        <dbReference type="ARBA" id="ARBA00013194"/>
    </source>
</evidence>
<evidence type="ECO:0000256" key="6">
    <source>
        <dbReference type="PROSITE-ProRule" id="PRU00278"/>
    </source>
</evidence>
<dbReference type="PROSITE" id="PS50198">
    <property type="entry name" value="PPIC_PPIASE_2"/>
    <property type="match status" value="1"/>
</dbReference>
<dbReference type="InterPro" id="IPR050245">
    <property type="entry name" value="PrsA_foldase"/>
</dbReference>
<dbReference type="OrthoDB" id="507969at2"/>
<evidence type="ECO:0000313" key="9">
    <source>
        <dbReference type="Proteomes" id="UP000218418"/>
    </source>
</evidence>
<keyword evidence="9" id="KW-1185">Reference proteome</keyword>
<dbReference type="InterPro" id="IPR046357">
    <property type="entry name" value="PPIase_dom_sf"/>
</dbReference>
<keyword evidence="8" id="KW-0614">Plasmid</keyword>
<dbReference type="Gene3D" id="3.10.50.40">
    <property type="match status" value="1"/>
</dbReference>
<evidence type="ECO:0000256" key="5">
    <source>
        <dbReference type="ARBA" id="ARBA00023235"/>
    </source>
</evidence>
<dbReference type="Pfam" id="PF00639">
    <property type="entry name" value="Rotamase"/>
    <property type="match status" value="1"/>
</dbReference>
<dbReference type="InterPro" id="IPR000297">
    <property type="entry name" value="PPIase_PpiC"/>
</dbReference>
<organism evidence="8 9">
    <name type="scientific">Calothrix parasitica NIES-267</name>
    <dbReference type="NCBI Taxonomy" id="1973488"/>
    <lineage>
        <taxon>Bacteria</taxon>
        <taxon>Bacillati</taxon>
        <taxon>Cyanobacteriota</taxon>
        <taxon>Cyanophyceae</taxon>
        <taxon>Nostocales</taxon>
        <taxon>Calotrichaceae</taxon>
        <taxon>Calothrix</taxon>
    </lineage>
</organism>
<proteinExistence type="predicted"/>
<keyword evidence="3" id="KW-0732">Signal</keyword>
<reference evidence="8 9" key="1">
    <citation type="submission" date="2017-06" db="EMBL/GenBank/DDBJ databases">
        <title>Genome sequencing of cyanobaciteial culture collection at National Institute for Environmental Studies (NIES).</title>
        <authorList>
            <person name="Hirose Y."/>
            <person name="Shimura Y."/>
            <person name="Fujisawa T."/>
            <person name="Nakamura Y."/>
            <person name="Kawachi M."/>
        </authorList>
    </citation>
    <scope>NUCLEOTIDE SEQUENCE [LARGE SCALE GENOMIC DNA]</scope>
    <source>
        <strain evidence="8 9">NIES-267</strain>
        <plasmid evidence="9">Plasmid1 dna</plasmid>
    </source>
</reference>